<evidence type="ECO:0000256" key="4">
    <source>
        <dbReference type="ARBA" id="ARBA00022729"/>
    </source>
</evidence>
<proteinExistence type="inferred from homology"/>
<dbReference type="KEGG" id="ocy:OSSY52_06370"/>
<evidence type="ECO:0000256" key="3">
    <source>
        <dbReference type="ARBA" id="ARBA00022597"/>
    </source>
</evidence>
<dbReference type="GO" id="GO:0015144">
    <property type="term" value="F:carbohydrate transmembrane transporter activity"/>
    <property type="evidence" value="ECO:0007669"/>
    <property type="project" value="InterPro"/>
</dbReference>
<dbReference type="InterPro" id="IPR006060">
    <property type="entry name" value="Maltose/Cyclodextrin-bd"/>
</dbReference>
<dbReference type="InParanoid" id="A0A7G1G5E5"/>
<dbReference type="PANTHER" id="PTHR30061:SF50">
    <property type="entry name" value="MALTOSE_MALTODEXTRIN-BINDING PERIPLASMIC PROTEIN"/>
    <property type="match status" value="1"/>
</dbReference>
<evidence type="ECO:0000256" key="2">
    <source>
        <dbReference type="ARBA" id="ARBA00022448"/>
    </source>
</evidence>
<accession>A0A7G1G5E5</accession>
<dbReference type="FunCoup" id="A0A7G1G5E5">
    <property type="interactions" value="62"/>
</dbReference>
<dbReference type="PANTHER" id="PTHR30061">
    <property type="entry name" value="MALTOSE-BINDING PERIPLASMIC PROTEIN"/>
    <property type="match status" value="1"/>
</dbReference>
<dbReference type="AlphaFoldDB" id="A0A7G1G5E5"/>
<dbReference type="GO" id="GO:0042956">
    <property type="term" value="P:maltodextrin transmembrane transport"/>
    <property type="evidence" value="ECO:0007669"/>
    <property type="project" value="TreeGrafter"/>
</dbReference>
<comment type="similarity">
    <text evidence="1">Belongs to the bacterial solute-binding protein 1 family.</text>
</comment>
<protein>
    <submittedName>
        <fullName evidence="6">Maltose ABC transporter substrate-binding protein</fullName>
    </submittedName>
</protein>
<dbReference type="Proteomes" id="UP000516361">
    <property type="component" value="Chromosome"/>
</dbReference>
<sequence length="400" mass="43607">MKKTLLLALVVIFSVLSVFSESIVIWASEKQVDFMKKIGAQFTKDTGINVDVQFVNFGDIKSKFLTASQAGEGPDIIVGAHDWVGELVKNGLLDPLPTSAIEMDKYAQSGINAFTVNGKLYGLPYAIEAVALIYNKDYVETAPKTIDDLLKTAKEYTTDETLGFVYDVNNFYFTYGFLKGFGGYVFNWSKENGYDVHDIGLNNEGAIKGGNLIKKFMDDGIIPAGANYNTMDSMFKDGLAAMIINGPWSLKGYIDAGIDFGVLPLTELELEPGKTAKPFVGVQGLMVNAKSKNKALAKEFVINYLATKEGIYNFYVADPRLPARNDVLDIIKEKGGPIPENIVEEFIKSAAGGEPMPNVPEMGMVWSPMADALNNITSGNQSPEQALNDAVSKIKSSMSK</sequence>
<dbReference type="CDD" id="cd13586">
    <property type="entry name" value="PBP2_Maltose_binding_like"/>
    <property type="match status" value="1"/>
</dbReference>
<dbReference type="EMBL" id="AP018712">
    <property type="protein sequence ID" value="BBE30496.1"/>
    <property type="molecule type" value="Genomic_DNA"/>
</dbReference>
<dbReference type="GO" id="GO:1901982">
    <property type="term" value="F:maltose binding"/>
    <property type="evidence" value="ECO:0007669"/>
    <property type="project" value="TreeGrafter"/>
</dbReference>
<evidence type="ECO:0000313" key="6">
    <source>
        <dbReference type="EMBL" id="BBE30496.1"/>
    </source>
</evidence>
<keyword evidence="2" id="KW-0813">Transport</keyword>
<dbReference type="Gene3D" id="3.40.190.10">
    <property type="entry name" value="Periplasmic binding protein-like II"/>
    <property type="match status" value="2"/>
</dbReference>
<reference evidence="6 7" key="1">
    <citation type="submission" date="2018-06" db="EMBL/GenBank/DDBJ databases">
        <title>Genome sequencing of Oceanotoga sp. sy52.</title>
        <authorList>
            <person name="Mori K."/>
        </authorList>
    </citation>
    <scope>NUCLEOTIDE SEQUENCE [LARGE SCALE GENOMIC DNA]</scope>
    <source>
        <strain evidence="7">sy52</strain>
    </source>
</reference>
<keyword evidence="3" id="KW-0762">Sugar transport</keyword>
<feature type="region of interest" description="Disordered" evidence="5">
    <location>
        <begin position="377"/>
        <end position="400"/>
    </location>
</feature>
<dbReference type="RefSeq" id="WP_190615588.1">
    <property type="nucleotide sequence ID" value="NZ_AP018712.1"/>
</dbReference>
<keyword evidence="4" id="KW-0732">Signal</keyword>
<dbReference type="PRINTS" id="PR00181">
    <property type="entry name" value="MALTOSEBP"/>
</dbReference>
<organism evidence="6 7">
    <name type="scientific">Tepiditoga spiralis</name>
    <dbReference type="NCBI Taxonomy" id="2108365"/>
    <lineage>
        <taxon>Bacteria</taxon>
        <taxon>Thermotogati</taxon>
        <taxon>Thermotogota</taxon>
        <taxon>Thermotogae</taxon>
        <taxon>Petrotogales</taxon>
        <taxon>Petrotogaceae</taxon>
        <taxon>Tepiditoga</taxon>
    </lineage>
</organism>
<dbReference type="GO" id="GO:0055052">
    <property type="term" value="C:ATP-binding cassette (ABC) transporter complex, substrate-binding subunit-containing"/>
    <property type="evidence" value="ECO:0007669"/>
    <property type="project" value="TreeGrafter"/>
</dbReference>
<evidence type="ECO:0000313" key="7">
    <source>
        <dbReference type="Proteomes" id="UP000516361"/>
    </source>
</evidence>
<evidence type="ECO:0000256" key="1">
    <source>
        <dbReference type="ARBA" id="ARBA00008520"/>
    </source>
</evidence>
<gene>
    <name evidence="6" type="ORF">OSSY52_06370</name>
</gene>
<name>A0A7G1G5E5_9BACT</name>
<keyword evidence="7" id="KW-1185">Reference proteome</keyword>
<dbReference type="GO" id="GO:0015768">
    <property type="term" value="P:maltose transport"/>
    <property type="evidence" value="ECO:0007669"/>
    <property type="project" value="TreeGrafter"/>
</dbReference>
<dbReference type="SUPFAM" id="SSF53850">
    <property type="entry name" value="Periplasmic binding protein-like II"/>
    <property type="match status" value="1"/>
</dbReference>
<dbReference type="Pfam" id="PF13416">
    <property type="entry name" value="SBP_bac_8"/>
    <property type="match status" value="1"/>
</dbReference>
<evidence type="ECO:0000256" key="5">
    <source>
        <dbReference type="SAM" id="MobiDB-lite"/>
    </source>
</evidence>
<dbReference type="NCBIfam" id="NF007011">
    <property type="entry name" value="PRK09474.1"/>
    <property type="match status" value="1"/>
</dbReference>
<dbReference type="InterPro" id="IPR006059">
    <property type="entry name" value="SBP"/>
</dbReference>